<keyword evidence="2" id="KW-0378">Hydrolase</keyword>
<dbReference type="Pfam" id="PF13391">
    <property type="entry name" value="HNH_2"/>
    <property type="match status" value="1"/>
</dbReference>
<dbReference type="Proteomes" id="UP000447393">
    <property type="component" value="Unassembled WGS sequence"/>
</dbReference>
<accession>A0A845DY70</accession>
<keyword evidence="2" id="KW-0540">Nuclease</keyword>
<dbReference type="AlphaFoldDB" id="A0A845DY70"/>
<evidence type="ECO:0000313" key="3">
    <source>
        <dbReference type="Proteomes" id="UP000447393"/>
    </source>
</evidence>
<organism evidence="2 3">
    <name type="scientific">Halobacillus litoralis</name>
    <dbReference type="NCBI Taxonomy" id="45668"/>
    <lineage>
        <taxon>Bacteria</taxon>
        <taxon>Bacillati</taxon>
        <taxon>Bacillota</taxon>
        <taxon>Bacilli</taxon>
        <taxon>Bacillales</taxon>
        <taxon>Bacillaceae</taxon>
        <taxon>Halobacillus</taxon>
    </lineage>
</organism>
<reference evidence="2 3" key="1">
    <citation type="submission" date="2019-11" db="EMBL/GenBank/DDBJ databases">
        <title>Genome sequences of 17 halophilic strains isolated from different environments.</title>
        <authorList>
            <person name="Furrow R.E."/>
        </authorList>
    </citation>
    <scope>NUCLEOTIDE SEQUENCE [LARGE SCALE GENOMIC DNA]</scope>
    <source>
        <strain evidence="2 3">22505_10_Sand</strain>
    </source>
</reference>
<dbReference type="EMBL" id="WMEZ01000001">
    <property type="protein sequence ID" value="MYL48295.1"/>
    <property type="molecule type" value="Genomic_DNA"/>
</dbReference>
<name>A0A845DY70_9BACI</name>
<evidence type="ECO:0000313" key="2">
    <source>
        <dbReference type="EMBL" id="MYL48295.1"/>
    </source>
</evidence>
<gene>
    <name evidence="2" type="ORF">GLV98_02315</name>
</gene>
<evidence type="ECO:0000259" key="1">
    <source>
        <dbReference type="Pfam" id="PF13391"/>
    </source>
</evidence>
<dbReference type="InterPro" id="IPR003615">
    <property type="entry name" value="HNH_nuc"/>
</dbReference>
<feature type="domain" description="HNH nuclease" evidence="1">
    <location>
        <begin position="210"/>
        <end position="262"/>
    </location>
</feature>
<comment type="caution">
    <text evidence="2">The sequence shown here is derived from an EMBL/GenBank/DDBJ whole genome shotgun (WGS) entry which is preliminary data.</text>
</comment>
<sequence length="309" mass="35959">MNYFLVFQNKSYNEERKGGFLWAPQRNHLGQTFHHWTDMRNIKKGDIIFSSYGGQMLSVLVAKEDCIEHEKPVDLDGLDLWEKDGFMVNAEYIDLSVPIVYKDYMNSILALQGEKYAPFNKVGRGNTGYVFRVSTELANFLFEIIEQRNGYSIDIFKSDETSDKQIIEKIEEDVGNYSVVLDKTDQDTIIKARIGQSLFKKALLNLESKCKICGVNDTRFLIASHIKPWSTSNNEERLDVNNGLLLCPNHDSLFDRGFISFEDDGYILVSSILDEKIRIFMNINENIRIDLSKDQREFMKWHREEKFKN</sequence>
<proteinExistence type="predicted"/>
<protein>
    <submittedName>
        <fullName evidence="2">HNH endonuclease</fullName>
    </submittedName>
</protein>
<dbReference type="OrthoDB" id="5678128at2"/>
<keyword evidence="2" id="KW-0255">Endonuclease</keyword>
<dbReference type="RefSeq" id="WP_160911713.1">
    <property type="nucleotide sequence ID" value="NZ_WMEZ01000001.1"/>
</dbReference>
<dbReference type="GO" id="GO:0004519">
    <property type="term" value="F:endonuclease activity"/>
    <property type="evidence" value="ECO:0007669"/>
    <property type="project" value="UniProtKB-KW"/>
</dbReference>